<dbReference type="EMBL" id="CP015519">
    <property type="protein sequence ID" value="APG26951.1"/>
    <property type="molecule type" value="Genomic_DNA"/>
</dbReference>
<evidence type="ECO:0000313" key="5">
    <source>
        <dbReference type="EMBL" id="APG26951.1"/>
    </source>
</evidence>
<evidence type="ECO:0000256" key="3">
    <source>
        <dbReference type="ARBA" id="ARBA00022801"/>
    </source>
</evidence>
<dbReference type="OrthoDB" id="9806267at2"/>
<dbReference type="GO" id="GO:0009253">
    <property type="term" value="P:peptidoglycan catabolic process"/>
    <property type="evidence" value="ECO:0007669"/>
    <property type="project" value="InterPro"/>
</dbReference>
<dbReference type="Gene3D" id="1.25.40.10">
    <property type="entry name" value="Tetratricopeptide repeat domain"/>
    <property type="match status" value="1"/>
</dbReference>
<proteinExistence type="predicted"/>
<dbReference type="RefSeq" id="WP_158516060.1">
    <property type="nucleotide sequence ID" value="NZ_CP015519.1"/>
</dbReference>
<dbReference type="GO" id="GO:0008745">
    <property type="term" value="F:N-acetylmuramoyl-L-alanine amidase activity"/>
    <property type="evidence" value="ECO:0007669"/>
    <property type="project" value="UniProtKB-EC"/>
</dbReference>
<reference evidence="5 6" key="1">
    <citation type="journal article" date="2017" name="Genome Announc.">
        <title>Complete Genome Sequences of Two Acetylene-Fermenting Pelobacter acetylenicus Strains.</title>
        <authorList>
            <person name="Sutton J.M."/>
            <person name="Baesman S.M."/>
            <person name="Fierst J.L."/>
            <person name="Poret-Peterson A.T."/>
            <person name="Oremland R.S."/>
            <person name="Dunlap D.S."/>
            <person name="Akob D.M."/>
        </authorList>
    </citation>
    <scope>NUCLEOTIDE SEQUENCE [LARGE SCALE GENOMIC DNA]</scope>
    <source>
        <strain evidence="5 6">SFB93</strain>
    </source>
</reference>
<evidence type="ECO:0000313" key="6">
    <source>
        <dbReference type="Proteomes" id="UP000182517"/>
    </source>
</evidence>
<organism evidence="5 6">
    <name type="scientific">Syntrophotalea acetylenivorans</name>
    <dbReference type="NCBI Taxonomy" id="1842532"/>
    <lineage>
        <taxon>Bacteria</taxon>
        <taxon>Pseudomonadati</taxon>
        <taxon>Thermodesulfobacteriota</taxon>
        <taxon>Desulfuromonadia</taxon>
        <taxon>Desulfuromonadales</taxon>
        <taxon>Syntrophotaleaceae</taxon>
        <taxon>Syntrophotalea</taxon>
    </lineage>
</organism>
<evidence type="ECO:0000256" key="2">
    <source>
        <dbReference type="ARBA" id="ARBA00011901"/>
    </source>
</evidence>
<dbReference type="SMART" id="SM00646">
    <property type="entry name" value="Ami_3"/>
    <property type="match status" value="1"/>
</dbReference>
<dbReference type="PANTHER" id="PTHR30404:SF0">
    <property type="entry name" value="N-ACETYLMURAMOYL-L-ALANINE AMIDASE AMIC"/>
    <property type="match status" value="1"/>
</dbReference>
<name>A0A1L3GM41_9BACT</name>
<dbReference type="SUPFAM" id="SSF53187">
    <property type="entry name" value="Zn-dependent exopeptidases"/>
    <property type="match status" value="1"/>
</dbReference>
<feature type="domain" description="MurNAc-LAA" evidence="4">
    <location>
        <begin position="413"/>
        <end position="564"/>
    </location>
</feature>
<dbReference type="AlphaFoldDB" id="A0A1L3GM41"/>
<dbReference type="GO" id="GO:0030288">
    <property type="term" value="C:outer membrane-bounded periplasmic space"/>
    <property type="evidence" value="ECO:0007669"/>
    <property type="project" value="TreeGrafter"/>
</dbReference>
<dbReference type="FunFam" id="3.40.630.40:FF:000005">
    <property type="entry name" value="N-acetylmuramoyl-L-alanine amidase (AmiA)"/>
    <property type="match status" value="1"/>
</dbReference>
<sequence>MQFIRFICAVFLLLAFLLPVRLCHAGPIDAFNKARQQYDLLLASQNKQLYRDNWERVINRFEDFSERYSTHSKAPAAVYLAGKASQRLYGISQKRSDIVSSIAFYRRLASKYPSSNLADDGLVLAAGAVEKHQKQHAKAYLLYQEAVERYPEGDMIRLAEQGVRRLASYAPAKKVLSASSPVEKPSSAVSGKRLLNAIRHWASPEYTRIVLELNGSVVFRTGSLPGDAAKGTAPRIYIDLQGAGIASGINQRTVVKEGMLRQVRVGTQKNNSTRVVLDLAMAAEYKAFALKGPDRIVIDMGTTKQAVLAANPTEIRSPPAAGDPIAKVLDQTPEDRQPQVRLPEGGSNRLRRIVVDAGHGGKDPGAIGSGGTKEKDVTLAMALKLAKRLKQEFGCQVVLTRDKDVYLALEERTALANRVGADLFISIHANASRNRSVRGVETYYLNFSKNDKAAAVAARENGTSLKQVGDLEMILFDLMANSKINESSRLAAEIQSSLVNSLGRHYSQIKDHGVRQGPFYVLLGATMPSVLVETAFISNKTEESRLKSSKFQGRAADAIVAGVKKFAKASRMVATK</sequence>
<dbReference type="InterPro" id="IPR050695">
    <property type="entry name" value="N-acetylmuramoyl_amidase_3"/>
</dbReference>
<dbReference type="EC" id="3.5.1.28" evidence="2"/>
<comment type="catalytic activity">
    <reaction evidence="1">
        <text>Hydrolyzes the link between N-acetylmuramoyl residues and L-amino acid residues in certain cell-wall glycopeptides.</text>
        <dbReference type="EC" id="3.5.1.28"/>
    </reaction>
</comment>
<dbReference type="Pfam" id="PF01520">
    <property type="entry name" value="Amidase_3"/>
    <property type="match status" value="1"/>
</dbReference>
<dbReference type="KEGG" id="pef:A7E78_03350"/>
<dbReference type="Pfam" id="PF11741">
    <property type="entry name" value="AMIN"/>
    <property type="match status" value="1"/>
</dbReference>
<evidence type="ECO:0000256" key="1">
    <source>
        <dbReference type="ARBA" id="ARBA00001561"/>
    </source>
</evidence>
<evidence type="ECO:0000259" key="4">
    <source>
        <dbReference type="SMART" id="SM00646"/>
    </source>
</evidence>
<dbReference type="Gene3D" id="2.60.40.3500">
    <property type="match status" value="1"/>
</dbReference>
<dbReference type="PANTHER" id="PTHR30404">
    <property type="entry name" value="N-ACETYLMURAMOYL-L-ALANINE AMIDASE"/>
    <property type="match status" value="1"/>
</dbReference>
<protein>
    <recommendedName>
        <fullName evidence="2">N-acetylmuramoyl-L-alanine amidase</fullName>
        <ecNumber evidence="2">3.5.1.28</ecNumber>
    </recommendedName>
</protein>
<dbReference type="InterPro" id="IPR011990">
    <property type="entry name" value="TPR-like_helical_dom_sf"/>
</dbReference>
<keyword evidence="3" id="KW-0378">Hydrolase</keyword>
<dbReference type="CDD" id="cd02696">
    <property type="entry name" value="MurNAc-LAA"/>
    <property type="match status" value="1"/>
</dbReference>
<keyword evidence="6" id="KW-1185">Reference proteome</keyword>
<dbReference type="InterPro" id="IPR021731">
    <property type="entry name" value="AMIN_dom"/>
</dbReference>
<dbReference type="InterPro" id="IPR002508">
    <property type="entry name" value="MurNAc-LAA_cat"/>
</dbReference>
<dbReference type="STRING" id="1842532.A7E78_03350"/>
<dbReference type="Gene3D" id="3.40.630.40">
    <property type="entry name" value="Zn-dependent exopeptidases"/>
    <property type="match status" value="1"/>
</dbReference>
<accession>A0A1L3GM41</accession>
<gene>
    <name evidence="5" type="ORF">A7E78_03350</name>
</gene>
<dbReference type="Proteomes" id="UP000182517">
    <property type="component" value="Chromosome"/>
</dbReference>